<dbReference type="AlphaFoldDB" id="G5GHY2"/>
<dbReference type="RefSeq" id="WP_005540614.1">
    <property type="nucleotide sequence ID" value="NZ_JH378832.1"/>
</dbReference>
<dbReference type="OrthoDB" id="2237501at2"/>
<organism evidence="2 3">
    <name type="scientific">Johnsonella ignava ATCC 51276</name>
    <dbReference type="NCBI Taxonomy" id="679200"/>
    <lineage>
        <taxon>Bacteria</taxon>
        <taxon>Bacillati</taxon>
        <taxon>Bacillota</taxon>
        <taxon>Clostridia</taxon>
        <taxon>Lachnospirales</taxon>
        <taxon>Lachnospiraceae</taxon>
        <taxon>Johnsonella</taxon>
    </lineage>
</organism>
<keyword evidence="3" id="KW-1185">Reference proteome</keyword>
<keyword evidence="1" id="KW-0472">Membrane</keyword>
<evidence type="ECO:0008006" key="4">
    <source>
        <dbReference type="Google" id="ProtNLM"/>
    </source>
</evidence>
<protein>
    <recommendedName>
        <fullName evidence="4">DUF2304 domain-containing protein</fullName>
    </recommendedName>
</protein>
<dbReference type="Pfam" id="PF10066">
    <property type="entry name" value="DUF2304"/>
    <property type="match status" value="1"/>
</dbReference>
<evidence type="ECO:0000256" key="1">
    <source>
        <dbReference type="SAM" id="Phobius"/>
    </source>
</evidence>
<feature type="transmembrane region" description="Helical" evidence="1">
    <location>
        <begin position="69"/>
        <end position="91"/>
    </location>
</feature>
<comment type="caution">
    <text evidence="2">The sequence shown here is derived from an EMBL/GenBank/DDBJ whole genome shotgun (WGS) entry which is preliminary data.</text>
</comment>
<dbReference type="STRING" id="679200.HMPREF9333_01172"/>
<name>G5GHY2_9FIRM</name>
<evidence type="ECO:0000313" key="3">
    <source>
        <dbReference type="Proteomes" id="UP000003011"/>
    </source>
</evidence>
<keyword evidence="1" id="KW-1133">Transmembrane helix</keyword>
<evidence type="ECO:0000313" key="2">
    <source>
        <dbReference type="EMBL" id="EHI55457.1"/>
    </source>
</evidence>
<dbReference type="EMBL" id="ACZL01000021">
    <property type="protein sequence ID" value="EHI55457.1"/>
    <property type="molecule type" value="Genomic_DNA"/>
</dbReference>
<reference evidence="2 3" key="1">
    <citation type="submission" date="2011-08" db="EMBL/GenBank/DDBJ databases">
        <title>The Genome Sequence of Johnsonella ignava ATCC 51276.</title>
        <authorList>
            <consortium name="The Broad Institute Genome Sequencing Platform"/>
            <person name="Earl A."/>
            <person name="Ward D."/>
            <person name="Feldgarden M."/>
            <person name="Gevers D."/>
            <person name="Izard J."/>
            <person name="Blanton J.M."/>
            <person name="Baranova O.V."/>
            <person name="Dewhirst F.E."/>
            <person name="Young S.K."/>
            <person name="Zeng Q."/>
            <person name="Gargeya S."/>
            <person name="Fitzgerald M."/>
            <person name="Haas B."/>
            <person name="Abouelleil A."/>
            <person name="Alvarado L."/>
            <person name="Arachchi H.M."/>
            <person name="Berlin A."/>
            <person name="Brown A."/>
            <person name="Chapman S.B."/>
            <person name="Chen Z."/>
            <person name="Dunbar C."/>
            <person name="Freedman E."/>
            <person name="Gearin G."/>
            <person name="Gellesch M."/>
            <person name="Goldberg J."/>
            <person name="Griggs A."/>
            <person name="Gujja S."/>
            <person name="Heiman D."/>
            <person name="Howarth C."/>
            <person name="Larson L."/>
            <person name="Lui A."/>
            <person name="MacDonald P.J.P."/>
            <person name="Montmayeur A."/>
            <person name="Murphy C."/>
            <person name="Neiman D."/>
            <person name="Pearson M."/>
            <person name="Priest M."/>
            <person name="Roberts A."/>
            <person name="Saif S."/>
            <person name="Shea T."/>
            <person name="Shenoy N."/>
            <person name="Sisk P."/>
            <person name="Stolte C."/>
            <person name="Sykes S."/>
            <person name="Wortman J."/>
            <person name="Nusbaum C."/>
            <person name="Birren B."/>
        </authorList>
    </citation>
    <scope>NUCLEOTIDE SEQUENCE [LARGE SCALE GENOMIC DNA]</scope>
    <source>
        <strain evidence="2 3">ATCC 51276</strain>
    </source>
</reference>
<keyword evidence="1" id="KW-0812">Transmembrane</keyword>
<dbReference type="HOGENOM" id="CLU_134280_2_1_9"/>
<sequence length="162" mass="18175">MNLVLRLLLIIGSFTAAVSVIQRIRRAKLQIDEAVFWVCFFLALIIIALFPDIIYFLSSLSGTQSPANMLYLIIIAVLIIKIFSMSLQISVLNSKITRLIQDEALKHAQIGTDNSVKIHTEDQAVRMLEDDMVSATETKGNAGFETEKNIKKADYTDDKNKI</sequence>
<feature type="transmembrane region" description="Helical" evidence="1">
    <location>
        <begin position="35"/>
        <end position="57"/>
    </location>
</feature>
<proteinExistence type="predicted"/>
<accession>G5GHY2</accession>
<dbReference type="InterPro" id="IPR019277">
    <property type="entry name" value="DUF2304"/>
</dbReference>
<dbReference type="Proteomes" id="UP000003011">
    <property type="component" value="Unassembled WGS sequence"/>
</dbReference>
<gene>
    <name evidence="2" type="ORF">HMPREF9333_01172</name>
</gene>
<dbReference type="eggNOG" id="COG2456">
    <property type="taxonomic scope" value="Bacteria"/>
</dbReference>